<evidence type="ECO:0000256" key="1">
    <source>
        <dbReference type="SAM" id="Phobius"/>
    </source>
</evidence>
<dbReference type="Proteomes" id="UP001652621">
    <property type="component" value="Unplaced"/>
</dbReference>
<feature type="transmembrane region" description="Helical" evidence="1">
    <location>
        <begin position="180"/>
        <end position="201"/>
    </location>
</feature>
<proteinExistence type="predicted"/>
<dbReference type="OrthoDB" id="29773at2759"/>
<dbReference type="eggNOG" id="KOG3912">
    <property type="taxonomic scope" value="Eukaryota"/>
</dbReference>
<evidence type="ECO:0000256" key="2">
    <source>
        <dbReference type="SAM" id="SignalP"/>
    </source>
</evidence>
<evidence type="ECO:0000313" key="3">
    <source>
        <dbReference type="EnsemblMetazoa" id="MDOA013370-PA"/>
    </source>
</evidence>
<dbReference type="VEuPathDB" id="VectorBase:MDOMA2_013083"/>
<dbReference type="EnsemblMetazoa" id="MDOA013370-RA">
    <property type="protein sequence ID" value="MDOA013370-PA"/>
    <property type="gene ID" value="MDOA013370"/>
</dbReference>
<dbReference type="AlphaFoldDB" id="A0A1I8NAX3"/>
<keyword evidence="1" id="KW-1133">Transmembrane helix</keyword>
<feature type="transmembrane region" description="Helical" evidence="1">
    <location>
        <begin position="148"/>
        <end position="168"/>
    </location>
</feature>
<keyword evidence="4" id="KW-1185">Reference proteome</keyword>
<dbReference type="GO" id="GO:0016020">
    <property type="term" value="C:membrane"/>
    <property type="evidence" value="ECO:0007669"/>
    <property type="project" value="TreeGrafter"/>
</dbReference>
<evidence type="ECO:0000313" key="4">
    <source>
        <dbReference type="Proteomes" id="UP001652621"/>
    </source>
</evidence>
<feature type="transmembrane region" description="Helical" evidence="1">
    <location>
        <begin position="41"/>
        <end position="59"/>
    </location>
</feature>
<protein>
    <submittedName>
        <fullName evidence="5">Solute carrier family 35 member F6</fullName>
    </submittedName>
</protein>
<feature type="transmembrane region" description="Helical" evidence="1">
    <location>
        <begin position="268"/>
        <end position="290"/>
    </location>
</feature>
<reference evidence="5" key="2">
    <citation type="submission" date="2025-04" db="UniProtKB">
        <authorList>
            <consortium name="RefSeq"/>
        </authorList>
    </citation>
    <scope>IDENTIFICATION</scope>
    <source>
        <strain evidence="5">Aabys</strain>
    </source>
</reference>
<feature type="signal peptide" evidence="2">
    <location>
        <begin position="1"/>
        <end position="17"/>
    </location>
</feature>
<dbReference type="PANTHER" id="PTHR13146:SF0">
    <property type="entry name" value="SOLUTE CARRIER FAMILY 35 MEMBER F6"/>
    <property type="match status" value="1"/>
</dbReference>
<name>A0A1I8NAX3_MUSDO</name>
<dbReference type="VEuPathDB" id="VectorBase:MDOA013370"/>
<feature type="transmembrane region" description="Helical" evidence="1">
    <location>
        <begin position="91"/>
        <end position="111"/>
    </location>
</feature>
<organism evidence="3">
    <name type="scientific">Musca domestica</name>
    <name type="common">House fly</name>
    <dbReference type="NCBI Taxonomy" id="7370"/>
    <lineage>
        <taxon>Eukaryota</taxon>
        <taxon>Metazoa</taxon>
        <taxon>Ecdysozoa</taxon>
        <taxon>Arthropoda</taxon>
        <taxon>Hexapoda</taxon>
        <taxon>Insecta</taxon>
        <taxon>Pterygota</taxon>
        <taxon>Neoptera</taxon>
        <taxon>Endopterygota</taxon>
        <taxon>Diptera</taxon>
        <taxon>Brachycera</taxon>
        <taxon>Muscomorpha</taxon>
        <taxon>Muscoidea</taxon>
        <taxon>Muscidae</taxon>
        <taxon>Musca</taxon>
    </lineage>
</organism>
<feature type="chain" id="PRO_5044561448" evidence="2">
    <location>
        <begin position="18"/>
        <end position="386"/>
    </location>
</feature>
<reference evidence="3" key="1">
    <citation type="submission" date="2020-05" db="UniProtKB">
        <authorList>
            <consortium name="EnsemblMetazoa"/>
        </authorList>
    </citation>
    <scope>IDENTIFICATION</scope>
    <source>
        <strain evidence="3">Aabys</strain>
    </source>
</reference>
<dbReference type="STRING" id="7370.A0A1I8NAX3"/>
<feature type="transmembrane region" description="Helical" evidence="1">
    <location>
        <begin position="320"/>
        <end position="340"/>
    </location>
</feature>
<sequence>MNNIIILLFLISSTCNTLLIKWTNTLKGECYDGKWRYFQHPVALTFLMFLGECICFLIYKTIFALLRRRNDGSEDNNLLTSGDREFRPMAMLLPAFLNTITTVMLLTGLYLTYASSFQAIRCSTIIFIGLFGSIYLNQNLIGRHWSAIIIIACGLTIIISTDMQRIVYDQASLAHPNSNAVLSGDLLIICASIFQAAKMIYEEKYVKACNVPILQALGWQGVFGVVITGILGICMNYLPTPISPFNDSSREVFDDLQDIFSQLQSNPWLIVAVCIFVVTTAIHGYTSLAIIRFSSSANLILADSIRCYLVWLMACLLEWEYINLVTIIGYVILQLGLITYRRAIILEWYRSILLRLARNRYAEMTADPATGIGGAGIPTNRPADII</sequence>
<keyword evidence="1" id="KW-0812">Transmembrane</keyword>
<dbReference type="PANTHER" id="PTHR13146">
    <property type="match status" value="1"/>
</dbReference>
<gene>
    <name evidence="3" type="primary">101901642</name>
    <name evidence="5" type="synonym">LOC101901642</name>
</gene>
<dbReference type="RefSeq" id="XP_005186184.1">
    <property type="nucleotide sequence ID" value="XM_005186127.3"/>
</dbReference>
<keyword evidence="2" id="KW-0732">Signal</keyword>
<evidence type="ECO:0000313" key="5">
    <source>
        <dbReference type="RefSeq" id="XP_005186184.1"/>
    </source>
</evidence>
<keyword evidence="1" id="KW-0472">Membrane</keyword>
<accession>A0A1I8NAX3</accession>
<dbReference type="KEGG" id="mde:101901642"/>
<feature type="transmembrane region" description="Helical" evidence="1">
    <location>
        <begin position="213"/>
        <end position="238"/>
    </location>
</feature>
<feature type="transmembrane region" description="Helical" evidence="1">
    <location>
        <begin position="117"/>
        <end position="136"/>
    </location>
</feature>